<feature type="chain" id="PRO_5044291963" description="N-acetyltransferase domain-containing protein" evidence="3">
    <location>
        <begin position="19"/>
        <end position="179"/>
    </location>
</feature>
<reference evidence="6" key="1">
    <citation type="journal article" date="2013" name="Nature">
        <title>Pan genome of the phytoplankton Emiliania underpins its global distribution.</title>
        <authorList>
            <person name="Read B.A."/>
            <person name="Kegel J."/>
            <person name="Klute M.J."/>
            <person name="Kuo A."/>
            <person name="Lefebvre S.C."/>
            <person name="Maumus F."/>
            <person name="Mayer C."/>
            <person name="Miller J."/>
            <person name="Monier A."/>
            <person name="Salamov A."/>
            <person name="Young J."/>
            <person name="Aguilar M."/>
            <person name="Claverie J.M."/>
            <person name="Frickenhaus S."/>
            <person name="Gonzalez K."/>
            <person name="Herman E.K."/>
            <person name="Lin Y.C."/>
            <person name="Napier J."/>
            <person name="Ogata H."/>
            <person name="Sarno A.F."/>
            <person name="Shmutz J."/>
            <person name="Schroeder D."/>
            <person name="de Vargas C."/>
            <person name="Verret F."/>
            <person name="von Dassow P."/>
            <person name="Valentin K."/>
            <person name="Van de Peer Y."/>
            <person name="Wheeler G."/>
            <person name="Dacks J.B."/>
            <person name="Delwiche C.F."/>
            <person name="Dyhrman S.T."/>
            <person name="Glockner G."/>
            <person name="John U."/>
            <person name="Richards T."/>
            <person name="Worden A.Z."/>
            <person name="Zhang X."/>
            <person name="Grigoriev I.V."/>
            <person name="Allen A.E."/>
            <person name="Bidle K."/>
            <person name="Borodovsky M."/>
            <person name="Bowler C."/>
            <person name="Brownlee C."/>
            <person name="Cock J.M."/>
            <person name="Elias M."/>
            <person name="Gladyshev V.N."/>
            <person name="Groth M."/>
            <person name="Guda C."/>
            <person name="Hadaegh A."/>
            <person name="Iglesias-Rodriguez M.D."/>
            <person name="Jenkins J."/>
            <person name="Jones B.M."/>
            <person name="Lawson T."/>
            <person name="Leese F."/>
            <person name="Lindquist E."/>
            <person name="Lobanov A."/>
            <person name="Lomsadze A."/>
            <person name="Malik S.B."/>
            <person name="Marsh M.E."/>
            <person name="Mackinder L."/>
            <person name="Mock T."/>
            <person name="Mueller-Roeber B."/>
            <person name="Pagarete A."/>
            <person name="Parker M."/>
            <person name="Probert I."/>
            <person name="Quesneville H."/>
            <person name="Raines C."/>
            <person name="Rensing S.A."/>
            <person name="Riano-Pachon D.M."/>
            <person name="Richier S."/>
            <person name="Rokitta S."/>
            <person name="Shiraiwa Y."/>
            <person name="Soanes D.M."/>
            <person name="van der Giezen M."/>
            <person name="Wahlund T.M."/>
            <person name="Williams B."/>
            <person name="Wilson W."/>
            <person name="Wolfe G."/>
            <person name="Wurch L.L."/>
        </authorList>
    </citation>
    <scope>NUCLEOTIDE SEQUENCE</scope>
</reference>
<dbReference type="CDD" id="cd04301">
    <property type="entry name" value="NAT_SF"/>
    <property type="match status" value="1"/>
</dbReference>
<reference evidence="5" key="2">
    <citation type="submission" date="2024-10" db="UniProtKB">
        <authorList>
            <consortium name="EnsemblProtists"/>
        </authorList>
    </citation>
    <scope>IDENTIFICATION</scope>
</reference>
<dbReference type="AlphaFoldDB" id="A0A0D3KXT0"/>
<dbReference type="Gene3D" id="3.40.630.30">
    <property type="match status" value="1"/>
</dbReference>
<evidence type="ECO:0000259" key="4">
    <source>
        <dbReference type="PROSITE" id="PS51186"/>
    </source>
</evidence>
<feature type="domain" description="N-acetyltransferase" evidence="4">
    <location>
        <begin position="10"/>
        <end position="151"/>
    </location>
</feature>
<evidence type="ECO:0000313" key="6">
    <source>
        <dbReference type="Proteomes" id="UP000013827"/>
    </source>
</evidence>
<dbReference type="Proteomes" id="UP000013827">
    <property type="component" value="Unassembled WGS sequence"/>
</dbReference>
<dbReference type="InterPro" id="IPR000182">
    <property type="entry name" value="GNAT_dom"/>
</dbReference>
<dbReference type="HOGENOM" id="CLU_1499001_0_0_1"/>
<accession>A0A0D3KXT0</accession>
<protein>
    <recommendedName>
        <fullName evidence="4">N-acetyltransferase domain-containing protein</fullName>
    </recommendedName>
</protein>
<dbReference type="RefSeq" id="XP_005792994.1">
    <property type="nucleotide sequence ID" value="XM_005792937.1"/>
</dbReference>
<keyword evidence="1" id="KW-0808">Transferase</keyword>
<dbReference type="GO" id="GO:0016747">
    <property type="term" value="F:acyltransferase activity, transferring groups other than amino-acyl groups"/>
    <property type="evidence" value="ECO:0007669"/>
    <property type="project" value="InterPro"/>
</dbReference>
<dbReference type="EnsemblProtists" id="EOD40565">
    <property type="protein sequence ID" value="EOD40565"/>
    <property type="gene ID" value="EMIHUDRAFT_222679"/>
</dbReference>
<dbReference type="PANTHER" id="PTHR43877">
    <property type="entry name" value="AMINOALKYLPHOSPHONATE N-ACETYLTRANSFERASE-RELATED-RELATED"/>
    <property type="match status" value="1"/>
</dbReference>
<dbReference type="InterPro" id="IPR016181">
    <property type="entry name" value="Acyl_CoA_acyltransferase"/>
</dbReference>
<name>A0A0D3KXT0_EMIH1</name>
<feature type="signal peptide" evidence="3">
    <location>
        <begin position="1"/>
        <end position="18"/>
    </location>
</feature>
<sequence>MSPLGTALVLLHWPLAAAVWDLRALAVRPAAPSEAPVLLSRLVRERMNPLSVDPERFLVAWDEPNGIAAFGQIRPLGSDASELASLVVEPRYRGLGVGTMLAAKLLARHRSGADSSKPLYLVTLQRTQPFYERLGFAPVSSPPTEMRLEVAAGSVVARLAAGQNLVCMSSCQHDRKSDT</sequence>
<evidence type="ECO:0000256" key="3">
    <source>
        <dbReference type="SAM" id="SignalP"/>
    </source>
</evidence>
<dbReference type="eggNOG" id="ENOG502SAJB">
    <property type="taxonomic scope" value="Eukaryota"/>
</dbReference>
<dbReference type="KEGG" id="ehx:EMIHUDRAFT_222679"/>
<keyword evidence="3" id="KW-0732">Signal</keyword>
<dbReference type="PROSITE" id="PS51186">
    <property type="entry name" value="GNAT"/>
    <property type="match status" value="1"/>
</dbReference>
<proteinExistence type="predicted"/>
<keyword evidence="2" id="KW-0012">Acyltransferase</keyword>
<dbReference type="SUPFAM" id="SSF55729">
    <property type="entry name" value="Acyl-CoA N-acyltransferases (Nat)"/>
    <property type="match status" value="1"/>
</dbReference>
<keyword evidence="6" id="KW-1185">Reference proteome</keyword>
<evidence type="ECO:0000256" key="2">
    <source>
        <dbReference type="ARBA" id="ARBA00023315"/>
    </source>
</evidence>
<dbReference type="GeneID" id="17285836"/>
<dbReference type="Pfam" id="PF13508">
    <property type="entry name" value="Acetyltransf_7"/>
    <property type="match status" value="1"/>
</dbReference>
<dbReference type="InterPro" id="IPR050832">
    <property type="entry name" value="Bact_Acetyltransf"/>
</dbReference>
<evidence type="ECO:0000313" key="5">
    <source>
        <dbReference type="EnsemblProtists" id="EOD40565"/>
    </source>
</evidence>
<dbReference type="PaxDb" id="2903-EOD40565"/>
<organism evidence="5 6">
    <name type="scientific">Emiliania huxleyi (strain CCMP1516)</name>
    <dbReference type="NCBI Taxonomy" id="280463"/>
    <lineage>
        <taxon>Eukaryota</taxon>
        <taxon>Haptista</taxon>
        <taxon>Haptophyta</taxon>
        <taxon>Prymnesiophyceae</taxon>
        <taxon>Isochrysidales</taxon>
        <taxon>Noelaerhabdaceae</taxon>
        <taxon>Emiliania</taxon>
    </lineage>
</organism>
<evidence type="ECO:0000256" key="1">
    <source>
        <dbReference type="ARBA" id="ARBA00022679"/>
    </source>
</evidence>